<feature type="non-terminal residue" evidence="2">
    <location>
        <position position="1"/>
    </location>
</feature>
<keyword evidence="1" id="KW-0812">Transmembrane</keyword>
<comment type="caution">
    <text evidence="2">The sequence shown here is derived from an EMBL/GenBank/DDBJ whole genome shotgun (WGS) entry which is preliminary data.</text>
</comment>
<name>A0A0F8XE24_9ZZZZ</name>
<reference evidence="2" key="1">
    <citation type="journal article" date="2015" name="Nature">
        <title>Complex archaea that bridge the gap between prokaryotes and eukaryotes.</title>
        <authorList>
            <person name="Spang A."/>
            <person name="Saw J.H."/>
            <person name="Jorgensen S.L."/>
            <person name="Zaremba-Niedzwiedzka K."/>
            <person name="Martijn J."/>
            <person name="Lind A.E."/>
            <person name="van Eijk R."/>
            <person name="Schleper C."/>
            <person name="Guy L."/>
            <person name="Ettema T.J."/>
        </authorList>
    </citation>
    <scope>NUCLEOTIDE SEQUENCE</scope>
</reference>
<accession>A0A0F8XE24</accession>
<proteinExistence type="predicted"/>
<evidence type="ECO:0000256" key="1">
    <source>
        <dbReference type="SAM" id="Phobius"/>
    </source>
</evidence>
<keyword evidence="1" id="KW-1133">Transmembrane helix</keyword>
<feature type="transmembrane region" description="Helical" evidence="1">
    <location>
        <begin position="14"/>
        <end position="34"/>
    </location>
</feature>
<sequence>SFIFIINLYFNERFFKVLELIFNIIIVFSILLNIEEDSNEKSNYKKWNCLRSAK</sequence>
<keyword evidence="1" id="KW-0472">Membrane</keyword>
<organism evidence="2">
    <name type="scientific">marine sediment metagenome</name>
    <dbReference type="NCBI Taxonomy" id="412755"/>
    <lineage>
        <taxon>unclassified sequences</taxon>
        <taxon>metagenomes</taxon>
        <taxon>ecological metagenomes</taxon>
    </lineage>
</organism>
<dbReference type="AlphaFoldDB" id="A0A0F8XE24"/>
<evidence type="ECO:0000313" key="2">
    <source>
        <dbReference type="EMBL" id="KKK59210.1"/>
    </source>
</evidence>
<dbReference type="EMBL" id="LAZR01063594">
    <property type="protein sequence ID" value="KKK59210.1"/>
    <property type="molecule type" value="Genomic_DNA"/>
</dbReference>
<gene>
    <name evidence="2" type="ORF">LCGC14_3036660</name>
</gene>
<protein>
    <submittedName>
        <fullName evidence="2">Uncharacterized protein</fullName>
    </submittedName>
</protein>